<feature type="transmembrane region" description="Helical" evidence="6">
    <location>
        <begin position="208"/>
        <end position="232"/>
    </location>
</feature>
<dbReference type="PANTHER" id="PTHR30250">
    <property type="entry name" value="PST FAMILY PREDICTED COLANIC ACID TRANSPORTER"/>
    <property type="match status" value="1"/>
</dbReference>
<evidence type="ECO:0000256" key="6">
    <source>
        <dbReference type="SAM" id="Phobius"/>
    </source>
</evidence>
<gene>
    <name evidence="7" type="ORF">QUG98_10325</name>
</gene>
<name>A0ABT7TGX9_9MICO</name>
<protein>
    <submittedName>
        <fullName evidence="7">Lipopolysaccharide biosynthesis protein</fullName>
    </submittedName>
</protein>
<dbReference type="Proteomes" id="UP001235720">
    <property type="component" value="Unassembled WGS sequence"/>
</dbReference>
<keyword evidence="4 6" id="KW-1133">Transmembrane helix</keyword>
<evidence type="ECO:0000313" key="7">
    <source>
        <dbReference type="EMBL" id="MDM7888849.1"/>
    </source>
</evidence>
<dbReference type="RefSeq" id="WP_289470443.1">
    <property type="nucleotide sequence ID" value="NZ_JAUCMM010000006.1"/>
</dbReference>
<accession>A0ABT7TGX9</accession>
<dbReference type="PANTHER" id="PTHR30250:SF26">
    <property type="entry name" value="PSMA PROTEIN"/>
    <property type="match status" value="1"/>
</dbReference>
<reference evidence="7 8" key="1">
    <citation type="submission" date="2023-06" db="EMBL/GenBank/DDBJ databases">
        <authorList>
            <person name="Feng G."/>
            <person name="Li J."/>
            <person name="Zhu H."/>
        </authorList>
    </citation>
    <scope>NUCLEOTIDE SEQUENCE [LARGE SCALE GENOMIC DNA]</scope>
    <source>
        <strain evidence="7 8">RHCJP20</strain>
    </source>
</reference>
<comment type="caution">
    <text evidence="7">The sequence shown here is derived from an EMBL/GenBank/DDBJ whole genome shotgun (WGS) entry which is preliminary data.</text>
</comment>
<evidence type="ECO:0000256" key="4">
    <source>
        <dbReference type="ARBA" id="ARBA00022989"/>
    </source>
</evidence>
<keyword evidence="5 6" id="KW-0472">Membrane</keyword>
<evidence type="ECO:0000313" key="8">
    <source>
        <dbReference type="Proteomes" id="UP001235720"/>
    </source>
</evidence>
<feature type="transmembrane region" description="Helical" evidence="6">
    <location>
        <begin position="93"/>
        <end position="114"/>
    </location>
</feature>
<evidence type="ECO:0000256" key="3">
    <source>
        <dbReference type="ARBA" id="ARBA00022692"/>
    </source>
</evidence>
<feature type="transmembrane region" description="Helical" evidence="6">
    <location>
        <begin position="356"/>
        <end position="375"/>
    </location>
</feature>
<keyword evidence="2" id="KW-1003">Cell membrane</keyword>
<dbReference type="EMBL" id="JAUCMM010000006">
    <property type="protein sequence ID" value="MDM7888849.1"/>
    <property type="molecule type" value="Genomic_DNA"/>
</dbReference>
<feature type="transmembrane region" description="Helical" evidence="6">
    <location>
        <begin position="387"/>
        <end position="406"/>
    </location>
</feature>
<feature type="transmembrane region" description="Helical" evidence="6">
    <location>
        <begin position="120"/>
        <end position="139"/>
    </location>
</feature>
<dbReference type="InterPro" id="IPR050833">
    <property type="entry name" value="Poly_Biosynth_Transport"/>
</dbReference>
<keyword evidence="3 6" id="KW-0812">Transmembrane</keyword>
<feature type="transmembrane region" description="Helical" evidence="6">
    <location>
        <begin position="178"/>
        <end position="196"/>
    </location>
</feature>
<evidence type="ECO:0000256" key="5">
    <source>
        <dbReference type="ARBA" id="ARBA00023136"/>
    </source>
</evidence>
<feature type="transmembrane region" description="Helical" evidence="6">
    <location>
        <begin position="327"/>
        <end position="349"/>
    </location>
</feature>
<keyword evidence="8" id="KW-1185">Reference proteome</keyword>
<comment type="subcellular location">
    <subcellularLocation>
        <location evidence="1">Cell membrane</location>
        <topology evidence="1">Multi-pass membrane protein</topology>
    </subcellularLocation>
</comment>
<organism evidence="7 8">
    <name type="scientific">Curtobacterium subtropicum</name>
    <dbReference type="NCBI Taxonomy" id="3055138"/>
    <lineage>
        <taxon>Bacteria</taxon>
        <taxon>Bacillati</taxon>
        <taxon>Actinomycetota</taxon>
        <taxon>Actinomycetes</taxon>
        <taxon>Micrococcales</taxon>
        <taxon>Microbacteriaceae</taxon>
        <taxon>Curtobacterium</taxon>
    </lineage>
</organism>
<feature type="transmembrane region" description="Helical" evidence="6">
    <location>
        <begin position="244"/>
        <end position="269"/>
    </location>
</feature>
<sequence length="424" mass="42823">MTTVSPAPQSTSTLARSAAWSTSGIVAQGVARLAYTVVIGRSLGSADLGHVSAVLSLSIFLALVWPTAAGNAASRYIAFAVARGQDDRAVVRLLTRTWALSVVVLGAAAVPVAWGWTHDGVLAATAAWTVAGYGAYAYARTGALGRGRARRVGLADLGTGLLSLAGLVGVLAVGADSWVLVPISVGYTVFAVVCWPRGVTGPTELPRAGVLSFTAWNVLAGLATNGLLQLAMISAEVFAAPAQVGVYAAAFTIATPASMVGQAVSQIIVPAFAHEAGNGSLRDRRRLAVFLVFTGGCVVVFGAIAALAGFVMPLFYPEQGVAAAPVLRGLLIGVFVFTIALVPAAFLLAAGRSGEVALASLSGLVVGVVVILVAAPSAPLTAGTTGFVVGSVVSLAALVVVGLGTGRTGRGRPDRQTKRRATVQ</sequence>
<feature type="transmembrane region" description="Helical" evidence="6">
    <location>
        <begin position="151"/>
        <end position="172"/>
    </location>
</feature>
<evidence type="ECO:0000256" key="1">
    <source>
        <dbReference type="ARBA" id="ARBA00004651"/>
    </source>
</evidence>
<proteinExistence type="predicted"/>
<evidence type="ECO:0000256" key="2">
    <source>
        <dbReference type="ARBA" id="ARBA00022475"/>
    </source>
</evidence>
<feature type="transmembrane region" description="Helical" evidence="6">
    <location>
        <begin position="289"/>
        <end position="315"/>
    </location>
</feature>
<feature type="transmembrane region" description="Helical" evidence="6">
    <location>
        <begin position="51"/>
        <end position="72"/>
    </location>
</feature>